<sequence>MNRLPVTNTSRQNNQNHPTPMSTSTIQSRRPFVRPNFFSNNGQRPSIAVQELTNNESEPTNESSTENVANPLESYYSEACCPENLVQDQFQYYENDYSQENCQSTPHQHSPE</sequence>
<dbReference type="AlphaFoldDB" id="A0A9P0KY57"/>
<dbReference type="EMBL" id="CAKOFQ010006925">
    <property type="protein sequence ID" value="CAH1982671.1"/>
    <property type="molecule type" value="Genomic_DNA"/>
</dbReference>
<reference evidence="2" key="1">
    <citation type="submission" date="2022-03" db="EMBL/GenBank/DDBJ databases">
        <authorList>
            <person name="Sayadi A."/>
        </authorList>
    </citation>
    <scope>NUCLEOTIDE SEQUENCE</scope>
</reference>
<evidence type="ECO:0000313" key="2">
    <source>
        <dbReference type="EMBL" id="CAH1982671.1"/>
    </source>
</evidence>
<feature type="compositionally biased region" description="Polar residues" evidence="1">
    <location>
        <begin position="1"/>
        <end position="28"/>
    </location>
</feature>
<comment type="caution">
    <text evidence="2">The sequence shown here is derived from an EMBL/GenBank/DDBJ whole genome shotgun (WGS) entry which is preliminary data.</text>
</comment>
<name>A0A9P0KY57_ACAOB</name>
<keyword evidence="3" id="KW-1185">Reference proteome</keyword>
<accession>A0A9P0KY57</accession>
<proteinExistence type="predicted"/>
<protein>
    <submittedName>
        <fullName evidence="2">Uncharacterized protein</fullName>
    </submittedName>
</protein>
<evidence type="ECO:0000313" key="3">
    <source>
        <dbReference type="Proteomes" id="UP001152888"/>
    </source>
</evidence>
<feature type="region of interest" description="Disordered" evidence="1">
    <location>
        <begin position="1"/>
        <end position="70"/>
    </location>
</feature>
<evidence type="ECO:0000256" key="1">
    <source>
        <dbReference type="SAM" id="MobiDB-lite"/>
    </source>
</evidence>
<gene>
    <name evidence="2" type="ORF">ACAOBT_LOCUS15141</name>
</gene>
<dbReference type="Proteomes" id="UP001152888">
    <property type="component" value="Unassembled WGS sequence"/>
</dbReference>
<organism evidence="2 3">
    <name type="scientific">Acanthoscelides obtectus</name>
    <name type="common">Bean weevil</name>
    <name type="synonym">Bruchus obtectus</name>
    <dbReference type="NCBI Taxonomy" id="200917"/>
    <lineage>
        <taxon>Eukaryota</taxon>
        <taxon>Metazoa</taxon>
        <taxon>Ecdysozoa</taxon>
        <taxon>Arthropoda</taxon>
        <taxon>Hexapoda</taxon>
        <taxon>Insecta</taxon>
        <taxon>Pterygota</taxon>
        <taxon>Neoptera</taxon>
        <taxon>Endopterygota</taxon>
        <taxon>Coleoptera</taxon>
        <taxon>Polyphaga</taxon>
        <taxon>Cucujiformia</taxon>
        <taxon>Chrysomeloidea</taxon>
        <taxon>Chrysomelidae</taxon>
        <taxon>Bruchinae</taxon>
        <taxon>Bruchini</taxon>
        <taxon>Acanthoscelides</taxon>
    </lineage>
</organism>
<feature type="compositionally biased region" description="Low complexity" evidence="1">
    <location>
        <begin position="53"/>
        <end position="67"/>
    </location>
</feature>